<dbReference type="InterPro" id="IPR000531">
    <property type="entry name" value="Beta-barrel_TonB"/>
</dbReference>
<comment type="subcellular location">
    <subcellularLocation>
        <location evidence="1 11">Cell outer membrane</location>
        <topology evidence="1 11">Multi-pass membrane protein</topology>
    </subcellularLocation>
</comment>
<organism evidence="15 16">
    <name type="scientific">Pseudaquabacterium rugosum</name>
    <dbReference type="NCBI Taxonomy" id="2984194"/>
    <lineage>
        <taxon>Bacteria</taxon>
        <taxon>Pseudomonadati</taxon>
        <taxon>Pseudomonadota</taxon>
        <taxon>Betaproteobacteria</taxon>
        <taxon>Burkholderiales</taxon>
        <taxon>Sphaerotilaceae</taxon>
        <taxon>Pseudaquabacterium</taxon>
    </lineage>
</organism>
<keyword evidence="3 11" id="KW-1134">Transmembrane beta strand</keyword>
<evidence type="ECO:0000313" key="16">
    <source>
        <dbReference type="Proteomes" id="UP001368500"/>
    </source>
</evidence>
<dbReference type="InterPro" id="IPR039426">
    <property type="entry name" value="TonB-dep_rcpt-like"/>
</dbReference>
<dbReference type="Pfam" id="PF00593">
    <property type="entry name" value="TonB_dep_Rec_b-barrel"/>
    <property type="match status" value="1"/>
</dbReference>
<dbReference type="PANTHER" id="PTHR32552">
    <property type="entry name" value="FERRICHROME IRON RECEPTOR-RELATED"/>
    <property type="match status" value="1"/>
</dbReference>
<evidence type="ECO:0000259" key="13">
    <source>
        <dbReference type="Pfam" id="PF00593"/>
    </source>
</evidence>
<dbReference type="PROSITE" id="PS52016">
    <property type="entry name" value="TONB_DEPENDENT_REC_3"/>
    <property type="match status" value="1"/>
</dbReference>
<evidence type="ECO:0000256" key="2">
    <source>
        <dbReference type="ARBA" id="ARBA00022448"/>
    </source>
</evidence>
<feature type="domain" description="TonB-dependent receptor-like beta-barrel" evidence="13">
    <location>
        <begin position="344"/>
        <end position="754"/>
    </location>
</feature>
<keyword evidence="10 11" id="KW-0998">Cell outer membrane</keyword>
<dbReference type="Gene3D" id="2.40.170.20">
    <property type="entry name" value="TonB-dependent receptor, beta-barrel domain"/>
    <property type="match status" value="1"/>
</dbReference>
<keyword evidence="16" id="KW-1185">Reference proteome</keyword>
<protein>
    <submittedName>
        <fullName evidence="15">TonB-dependent receptor</fullName>
    </submittedName>
</protein>
<keyword evidence="4" id="KW-0410">Iron transport</keyword>
<keyword evidence="15" id="KW-0675">Receptor</keyword>
<evidence type="ECO:0000256" key="3">
    <source>
        <dbReference type="ARBA" id="ARBA00022452"/>
    </source>
</evidence>
<evidence type="ECO:0000256" key="6">
    <source>
        <dbReference type="ARBA" id="ARBA00023004"/>
    </source>
</evidence>
<name>A0ABU9BJQ5_9BURK</name>
<evidence type="ECO:0000256" key="11">
    <source>
        <dbReference type="PROSITE-ProRule" id="PRU01360"/>
    </source>
</evidence>
<evidence type="ECO:0000256" key="7">
    <source>
        <dbReference type="ARBA" id="ARBA00023065"/>
    </source>
</evidence>
<keyword evidence="5 11" id="KW-0812">Transmembrane</keyword>
<comment type="caution">
    <text evidence="15">The sequence shown here is derived from an EMBL/GenBank/DDBJ whole genome shotgun (WGS) entry which is preliminary data.</text>
</comment>
<evidence type="ECO:0000256" key="9">
    <source>
        <dbReference type="ARBA" id="ARBA00023136"/>
    </source>
</evidence>
<keyword evidence="6" id="KW-0408">Iron</keyword>
<dbReference type="PANTHER" id="PTHR32552:SF81">
    <property type="entry name" value="TONB-DEPENDENT OUTER MEMBRANE RECEPTOR"/>
    <property type="match status" value="1"/>
</dbReference>
<feature type="domain" description="TonB-dependent receptor plug" evidence="14">
    <location>
        <begin position="87"/>
        <end position="194"/>
    </location>
</feature>
<evidence type="ECO:0000259" key="14">
    <source>
        <dbReference type="Pfam" id="PF07715"/>
    </source>
</evidence>
<dbReference type="InterPro" id="IPR012910">
    <property type="entry name" value="Plug_dom"/>
</dbReference>
<dbReference type="Pfam" id="PF07715">
    <property type="entry name" value="Plug"/>
    <property type="match status" value="1"/>
</dbReference>
<keyword evidence="9 11" id="KW-0472">Membrane</keyword>
<dbReference type="SUPFAM" id="SSF56935">
    <property type="entry name" value="Porins"/>
    <property type="match status" value="1"/>
</dbReference>
<evidence type="ECO:0000313" key="15">
    <source>
        <dbReference type="EMBL" id="MEK8029117.1"/>
    </source>
</evidence>
<comment type="similarity">
    <text evidence="11 12">Belongs to the TonB-dependent receptor family.</text>
</comment>
<keyword evidence="2 11" id="KW-0813">Transport</keyword>
<evidence type="ECO:0000256" key="8">
    <source>
        <dbReference type="ARBA" id="ARBA00023077"/>
    </source>
</evidence>
<reference evidence="15 16" key="1">
    <citation type="submission" date="2024-04" db="EMBL/GenBank/DDBJ databases">
        <title>Novel species of the genus Ideonella isolated from streams.</title>
        <authorList>
            <person name="Lu H."/>
        </authorList>
    </citation>
    <scope>NUCLEOTIDE SEQUENCE [LARGE SCALE GENOMIC DNA]</scope>
    <source>
        <strain evidence="15 16">BYS139W</strain>
    </source>
</reference>
<evidence type="ECO:0000256" key="10">
    <source>
        <dbReference type="ARBA" id="ARBA00023237"/>
    </source>
</evidence>
<accession>A0ABU9BJQ5</accession>
<evidence type="ECO:0000256" key="1">
    <source>
        <dbReference type="ARBA" id="ARBA00004571"/>
    </source>
</evidence>
<dbReference type="InterPro" id="IPR036942">
    <property type="entry name" value="Beta-barrel_TonB_sf"/>
</dbReference>
<keyword evidence="7" id="KW-0406">Ion transport</keyword>
<dbReference type="EMBL" id="JBBUTF010000041">
    <property type="protein sequence ID" value="MEK8029117.1"/>
    <property type="molecule type" value="Genomic_DNA"/>
</dbReference>
<dbReference type="Proteomes" id="UP001368500">
    <property type="component" value="Unassembled WGS sequence"/>
</dbReference>
<gene>
    <name evidence="15" type="ORF">AACH11_24435</name>
</gene>
<evidence type="ECO:0000256" key="12">
    <source>
        <dbReference type="RuleBase" id="RU003357"/>
    </source>
</evidence>
<evidence type="ECO:0000256" key="5">
    <source>
        <dbReference type="ARBA" id="ARBA00022692"/>
    </source>
</evidence>
<evidence type="ECO:0000256" key="4">
    <source>
        <dbReference type="ARBA" id="ARBA00022496"/>
    </source>
</evidence>
<sequence length="796" mass="83723">MPSPHVIDHPAPQVARLRPLPGHLLYAGVLTGSLLGLATPVWAQAGDVAAAPAEVAASAPSAELPAARRPAELSQVVVTAQKRSQRLKDVPLAVSVVQAEVLEKQGLRDITDLAKSAASLEFGDTKSGGAGGSASIRGIGTAVFTTSAESSVGVVVDGVPLGNIASGALFDMERVEVLRGPQGTLFGKNASAGVLNMVTKAPKLNRFEGFASTELAATALGSDLGNTVLRAGVNVPLGETTALRATAHVDRLTGVYHNVFNGQDSATTGAGARIRFLWRPDADTSLNLIAEHDRWRESGAVFFAPTSAAASNTAGNHAPAAEFAACGVTVSHRNNEVCSDGPEQRRQQIDGLSAQFDRTLADGLALTSITAWRQRRTGPDFSSIDMGSGWDKVRSSDGRIEARQITQELRLASPTGQTMDWVAGLFLSDYRSDKTNTTTILPNPVLAAFGVPTTISTLAETATRTNSAALFGQSTWKLSPATSVLAGLRLTHDRVRDEQTQTGDVVFSSFALPTTVKTAGATLTSRNVSGKIGLQHRLSPQSNVYATLGRGYKGPQIDNDTALSNGQTAGLEVRPELSTSLEAGLKTSLLARRVDLDVAVFHNRIRDFQEQSCLLSAVGALTCTPLNVPHVTSQGVEADVRARVTPQLTLSASGALVLGTRYPGGFQFDGQDVGGQRLLYSPKAKVTLGAEYGGEVGEGWAWSVGGDMTYKSRVRYCNTLDAECSYGEHVIVGLRGGLRSPDDRWGVALFVRNLTDERVPGAVLYPLPGKGGGSGHAWSLGANSFRTVGLQADVKF</sequence>
<keyword evidence="8 12" id="KW-0798">TonB box</keyword>
<dbReference type="RefSeq" id="WP_341376903.1">
    <property type="nucleotide sequence ID" value="NZ_JBBUTF010000041.1"/>
</dbReference>
<proteinExistence type="inferred from homology"/>